<organism evidence="1 2">
    <name type="scientific">Paenibacillus methanolicus</name>
    <dbReference type="NCBI Taxonomy" id="582686"/>
    <lineage>
        <taxon>Bacteria</taxon>
        <taxon>Bacillati</taxon>
        <taxon>Bacillota</taxon>
        <taxon>Bacilli</taxon>
        <taxon>Bacillales</taxon>
        <taxon>Paenibacillaceae</taxon>
        <taxon>Paenibacillus</taxon>
    </lineage>
</organism>
<protein>
    <submittedName>
        <fullName evidence="1">Beta-galactosidase-like protein</fullName>
    </submittedName>
</protein>
<dbReference type="Proteomes" id="UP000323257">
    <property type="component" value="Unassembled WGS sequence"/>
</dbReference>
<dbReference type="RefSeq" id="WP_148930909.1">
    <property type="nucleotide sequence ID" value="NZ_VNHS01000007.1"/>
</dbReference>
<dbReference type="SUPFAM" id="SSF51445">
    <property type="entry name" value="(Trans)glycosidases"/>
    <property type="match status" value="1"/>
</dbReference>
<evidence type="ECO:0000313" key="2">
    <source>
        <dbReference type="Proteomes" id="UP000323257"/>
    </source>
</evidence>
<dbReference type="EMBL" id="VNHS01000007">
    <property type="protein sequence ID" value="TYP73362.1"/>
    <property type="molecule type" value="Genomic_DNA"/>
</dbReference>
<name>A0A5S5C4F6_9BACL</name>
<dbReference type="OrthoDB" id="9760450at2"/>
<dbReference type="InterPro" id="IPR017853">
    <property type="entry name" value="GH"/>
</dbReference>
<accession>A0A5S5C4F6</accession>
<keyword evidence="2" id="KW-1185">Reference proteome</keyword>
<evidence type="ECO:0000313" key="1">
    <source>
        <dbReference type="EMBL" id="TYP73362.1"/>
    </source>
</evidence>
<sequence length="660" mass="75239">MTLHISSAWLRGDPNVALGPVGANQFRLTTPAEGGGLFVDGERLSPQAWREHAFVTAEAYHESHDVLVLVFAFEDALGRSIAIHYGLLPHVRTTICLPLQALNGDRLFLPRYPGVMQSVLRGDAFVDRETIRAFRISTIPSTTARTVLIANLALSETEPQFDYEAAPYVDELGQLIGRQWDGRIKGPKELRAAWQAEAAELTPAMSDFADWNAYGGWTRLRFDATGYFRTEHDGERWWFVDPDGYALFSAGMDCIHPGGGTRVAGMEHLLPALPEADGEFAEAWQRGEFNFAAANLIALYGSEWWQEWFGRTEQRMKAWGINTIGNWSSPAFIAQSSLPYVWPMYDFPTTAQTIFRDFPDVFDPEYEVHAKRFAEQLHSFQDDRRLIGYFMRNEPHWAFVDSLNLTAHMLRSPLRLRSKTVFLEDVRAKYGDIWQLNAAWRTKFARFEDLLEPELAELTDSPACKRDVDDFNRKLIRRYVEIPAAYCKQTLPHHLNLGMRYAWVSDESILEGCEAFDVFSLNCYAFEPDREHIQWISRKLNKPVMIGEFHFGAADGGLLAYGIRAVATQRERGEAYRYYVESAASLPELIGVHYFQLNDQPVLGRFDGENYQIGAVDVCMMPYPPFAAAMRQTHRDMYGVRTGLIEPFRDCPKEIPKTGF</sequence>
<reference evidence="1 2" key="1">
    <citation type="submission" date="2019-07" db="EMBL/GenBank/DDBJ databases">
        <title>Genomic Encyclopedia of Type Strains, Phase III (KMG-III): the genomes of soil and plant-associated and newly described type strains.</title>
        <authorList>
            <person name="Whitman W."/>
        </authorList>
    </citation>
    <scope>NUCLEOTIDE SEQUENCE [LARGE SCALE GENOMIC DNA]</scope>
    <source>
        <strain evidence="1 2">BL24</strain>
    </source>
</reference>
<dbReference type="AlphaFoldDB" id="A0A5S5C4F6"/>
<proteinExistence type="predicted"/>
<gene>
    <name evidence="1" type="ORF">BCM02_107346</name>
</gene>
<dbReference type="Gene3D" id="3.20.20.80">
    <property type="entry name" value="Glycosidases"/>
    <property type="match status" value="1"/>
</dbReference>
<comment type="caution">
    <text evidence="1">The sequence shown here is derived from an EMBL/GenBank/DDBJ whole genome shotgun (WGS) entry which is preliminary data.</text>
</comment>